<keyword evidence="5" id="KW-1185">Reference proteome</keyword>
<dbReference type="GO" id="GO:0016491">
    <property type="term" value="F:oxidoreductase activity"/>
    <property type="evidence" value="ECO:0007669"/>
    <property type="project" value="UniProtKB-KW"/>
</dbReference>
<dbReference type="EMBL" id="MU858249">
    <property type="protein sequence ID" value="KAK4208311.1"/>
    <property type="molecule type" value="Genomic_DNA"/>
</dbReference>
<dbReference type="PANTHER" id="PTHR43544">
    <property type="entry name" value="SHORT-CHAIN DEHYDROGENASE/REDUCTASE"/>
    <property type="match status" value="1"/>
</dbReference>
<proteinExistence type="inferred from homology"/>
<dbReference type="InterPro" id="IPR051468">
    <property type="entry name" value="Fungal_SecMetab_SDRs"/>
</dbReference>
<dbReference type="Pfam" id="PF00106">
    <property type="entry name" value="adh_short"/>
    <property type="match status" value="1"/>
</dbReference>
<accession>A0AAN7B0M4</accession>
<protein>
    <submittedName>
        <fullName evidence="4">Uncharacterized protein</fullName>
    </submittedName>
</protein>
<dbReference type="InterPro" id="IPR002347">
    <property type="entry name" value="SDR_fam"/>
</dbReference>
<dbReference type="Proteomes" id="UP001301769">
    <property type="component" value="Unassembled WGS sequence"/>
</dbReference>
<gene>
    <name evidence="4" type="ORF">QBC37DRAFT_432166</name>
</gene>
<reference evidence="4" key="1">
    <citation type="journal article" date="2023" name="Mol. Phylogenet. Evol.">
        <title>Genome-scale phylogeny and comparative genomics of the fungal order Sordariales.</title>
        <authorList>
            <person name="Hensen N."/>
            <person name="Bonometti L."/>
            <person name="Westerberg I."/>
            <person name="Brannstrom I.O."/>
            <person name="Guillou S."/>
            <person name="Cros-Aarteil S."/>
            <person name="Calhoun S."/>
            <person name="Haridas S."/>
            <person name="Kuo A."/>
            <person name="Mondo S."/>
            <person name="Pangilinan J."/>
            <person name="Riley R."/>
            <person name="LaButti K."/>
            <person name="Andreopoulos B."/>
            <person name="Lipzen A."/>
            <person name="Chen C."/>
            <person name="Yan M."/>
            <person name="Daum C."/>
            <person name="Ng V."/>
            <person name="Clum A."/>
            <person name="Steindorff A."/>
            <person name="Ohm R.A."/>
            <person name="Martin F."/>
            <person name="Silar P."/>
            <person name="Natvig D.O."/>
            <person name="Lalanne C."/>
            <person name="Gautier V."/>
            <person name="Ament-Velasquez S.L."/>
            <person name="Kruys A."/>
            <person name="Hutchinson M.I."/>
            <person name="Powell A.J."/>
            <person name="Barry K."/>
            <person name="Miller A.N."/>
            <person name="Grigoriev I.V."/>
            <person name="Debuchy R."/>
            <person name="Gladieux P."/>
            <person name="Hiltunen Thoren M."/>
            <person name="Johannesson H."/>
        </authorList>
    </citation>
    <scope>NUCLEOTIDE SEQUENCE</scope>
    <source>
        <strain evidence="4">PSN293</strain>
    </source>
</reference>
<evidence type="ECO:0000256" key="3">
    <source>
        <dbReference type="ARBA" id="ARBA00023002"/>
    </source>
</evidence>
<evidence type="ECO:0000313" key="5">
    <source>
        <dbReference type="Proteomes" id="UP001301769"/>
    </source>
</evidence>
<keyword evidence="2" id="KW-0521">NADP</keyword>
<dbReference type="InterPro" id="IPR036291">
    <property type="entry name" value="NAD(P)-bd_dom_sf"/>
</dbReference>
<dbReference type="AlphaFoldDB" id="A0AAN7B0M4"/>
<dbReference type="Gene3D" id="3.40.50.720">
    <property type="entry name" value="NAD(P)-binding Rossmann-like Domain"/>
    <property type="match status" value="1"/>
</dbReference>
<sequence>MADNVTVLITGANRGIGLGLTELYLARPNHTVIAAVRDPSSPSSLSLDSLPAGKNSNLILVKIDSTSETDPANAIKTIQAEGVNHLDIVIANAGISEGYARIEAIKTNELRQFFEVNTIGPLILFGAAYPLLKAAADKKRAAPKFIGVTSALSIISDVESSAAWDLGAYGVSKTALNFLVKRANAENDWLNAFVIDPGFAQTDMGNSGARHFGMEQAFVSVKDSTEGMVKVIDNGTKESVSGKYMVYDGSERPF</sequence>
<evidence type="ECO:0000313" key="4">
    <source>
        <dbReference type="EMBL" id="KAK4208311.1"/>
    </source>
</evidence>
<organism evidence="4 5">
    <name type="scientific">Rhypophila decipiens</name>
    <dbReference type="NCBI Taxonomy" id="261697"/>
    <lineage>
        <taxon>Eukaryota</taxon>
        <taxon>Fungi</taxon>
        <taxon>Dikarya</taxon>
        <taxon>Ascomycota</taxon>
        <taxon>Pezizomycotina</taxon>
        <taxon>Sordariomycetes</taxon>
        <taxon>Sordariomycetidae</taxon>
        <taxon>Sordariales</taxon>
        <taxon>Naviculisporaceae</taxon>
        <taxon>Rhypophila</taxon>
    </lineage>
</organism>
<dbReference type="SUPFAM" id="SSF51735">
    <property type="entry name" value="NAD(P)-binding Rossmann-fold domains"/>
    <property type="match status" value="1"/>
</dbReference>
<dbReference type="GO" id="GO:0005737">
    <property type="term" value="C:cytoplasm"/>
    <property type="evidence" value="ECO:0007669"/>
    <property type="project" value="TreeGrafter"/>
</dbReference>
<comment type="caution">
    <text evidence="4">The sequence shown here is derived from an EMBL/GenBank/DDBJ whole genome shotgun (WGS) entry which is preliminary data.</text>
</comment>
<evidence type="ECO:0000256" key="1">
    <source>
        <dbReference type="ARBA" id="ARBA00006484"/>
    </source>
</evidence>
<dbReference type="PANTHER" id="PTHR43544:SF7">
    <property type="entry name" value="NADB-LER2"/>
    <property type="match status" value="1"/>
</dbReference>
<comment type="similarity">
    <text evidence="1">Belongs to the short-chain dehydrogenases/reductases (SDR) family.</text>
</comment>
<reference evidence="4" key="2">
    <citation type="submission" date="2023-05" db="EMBL/GenBank/DDBJ databases">
        <authorList>
            <consortium name="Lawrence Berkeley National Laboratory"/>
            <person name="Steindorff A."/>
            <person name="Hensen N."/>
            <person name="Bonometti L."/>
            <person name="Westerberg I."/>
            <person name="Brannstrom I.O."/>
            <person name="Guillou S."/>
            <person name="Cros-Aarteil S."/>
            <person name="Calhoun S."/>
            <person name="Haridas S."/>
            <person name="Kuo A."/>
            <person name="Mondo S."/>
            <person name="Pangilinan J."/>
            <person name="Riley R."/>
            <person name="Labutti K."/>
            <person name="Andreopoulos B."/>
            <person name="Lipzen A."/>
            <person name="Chen C."/>
            <person name="Yanf M."/>
            <person name="Daum C."/>
            <person name="Ng V."/>
            <person name="Clum A."/>
            <person name="Ohm R."/>
            <person name="Martin F."/>
            <person name="Silar P."/>
            <person name="Natvig D."/>
            <person name="Lalanne C."/>
            <person name="Gautier V."/>
            <person name="Ament-Velasquez S.L."/>
            <person name="Kruys A."/>
            <person name="Hutchinson M.I."/>
            <person name="Powell A.J."/>
            <person name="Barry K."/>
            <person name="Miller A.N."/>
            <person name="Grigoriev I.V."/>
            <person name="Debuchy R."/>
            <person name="Gladieux P."/>
            <person name="Thoren M.H."/>
            <person name="Johannesson H."/>
        </authorList>
    </citation>
    <scope>NUCLEOTIDE SEQUENCE</scope>
    <source>
        <strain evidence="4">PSN293</strain>
    </source>
</reference>
<evidence type="ECO:0000256" key="2">
    <source>
        <dbReference type="ARBA" id="ARBA00022857"/>
    </source>
</evidence>
<name>A0AAN7B0M4_9PEZI</name>
<keyword evidence="3" id="KW-0560">Oxidoreductase</keyword>
<dbReference type="PRINTS" id="PR00081">
    <property type="entry name" value="GDHRDH"/>
</dbReference>